<dbReference type="RefSeq" id="WP_151128114.1">
    <property type="nucleotide sequence ID" value="NZ_VZQZ01000004.1"/>
</dbReference>
<evidence type="ECO:0000313" key="4">
    <source>
        <dbReference type="EMBL" id="KAB0665674.1"/>
    </source>
</evidence>
<name>A0A7J4ZR62_9BACT</name>
<organism evidence="4 5">
    <name type="scientific">Oryzomonas japonica</name>
    <dbReference type="NCBI Taxonomy" id="2603858"/>
    <lineage>
        <taxon>Bacteria</taxon>
        <taxon>Pseudomonadati</taxon>
        <taxon>Thermodesulfobacteriota</taxon>
        <taxon>Desulfuromonadia</taxon>
        <taxon>Geobacterales</taxon>
        <taxon>Geobacteraceae</taxon>
        <taxon>Oryzomonas</taxon>
    </lineage>
</organism>
<evidence type="ECO:0000259" key="3">
    <source>
        <dbReference type="Pfam" id="PF13505"/>
    </source>
</evidence>
<reference evidence="4 5" key="1">
    <citation type="submission" date="2019-09" db="EMBL/GenBank/DDBJ databases">
        <title>Geobacter sp. Red96, a novel strain isolated from paddy soil.</title>
        <authorList>
            <person name="Xu Z."/>
            <person name="Masuda Y."/>
            <person name="Itoh H."/>
            <person name="Senoo K."/>
        </authorList>
    </citation>
    <scope>NUCLEOTIDE SEQUENCE [LARGE SCALE GENOMIC DNA]</scope>
    <source>
        <strain evidence="4 5">Red96</strain>
    </source>
</reference>
<comment type="caution">
    <text evidence="4">The sequence shown here is derived from an EMBL/GenBank/DDBJ whole genome shotgun (WGS) entry which is preliminary data.</text>
</comment>
<dbReference type="SUPFAM" id="SSF56925">
    <property type="entry name" value="OMPA-like"/>
    <property type="match status" value="1"/>
</dbReference>
<feature type="chain" id="PRO_5029497209" evidence="2">
    <location>
        <begin position="23"/>
        <end position="225"/>
    </location>
</feature>
<proteinExistence type="predicted"/>
<dbReference type="EMBL" id="VZQZ01000004">
    <property type="protein sequence ID" value="KAB0665674.1"/>
    <property type="molecule type" value="Genomic_DNA"/>
</dbReference>
<dbReference type="Gene3D" id="2.40.160.20">
    <property type="match status" value="1"/>
</dbReference>
<sequence length="225" mass="24373">MKKTLTTLALLITVAIPAASQAAPMRPGPYVTGFLGITVPRSTDSSTTDFFNNTTSDERIEFDPGIYVGGAGGYDFGFMRLEGELSYKQADIKSITDNAGGGQFRNIDGSLGALAFMANAFFDIHNDTPVTPYLGGGIGFASLYMTDTFATSGTSRLHMYPQDNDTVFAYQVGAGLDIALNRRYSLDLGYRYFNTDRASFNGDLLTTSGIRFESHNAMVGFRAKF</sequence>
<dbReference type="Pfam" id="PF13505">
    <property type="entry name" value="OMP_b-brl"/>
    <property type="match status" value="1"/>
</dbReference>
<gene>
    <name evidence="4" type="ORF">F6V25_08105</name>
</gene>
<evidence type="ECO:0000256" key="1">
    <source>
        <dbReference type="ARBA" id="ARBA00022729"/>
    </source>
</evidence>
<dbReference type="InterPro" id="IPR027385">
    <property type="entry name" value="Beta-barrel_OMP"/>
</dbReference>
<feature type="domain" description="Outer membrane protein beta-barrel" evidence="3">
    <location>
        <begin position="7"/>
        <end position="222"/>
    </location>
</feature>
<keyword evidence="1 2" id="KW-0732">Signal</keyword>
<dbReference type="InterPro" id="IPR011250">
    <property type="entry name" value="OMP/PagP_B-barrel"/>
</dbReference>
<accession>A0A7J4ZR62</accession>
<evidence type="ECO:0000313" key="5">
    <source>
        <dbReference type="Proteomes" id="UP000420562"/>
    </source>
</evidence>
<dbReference type="Proteomes" id="UP000420562">
    <property type="component" value="Unassembled WGS sequence"/>
</dbReference>
<feature type="signal peptide" evidence="2">
    <location>
        <begin position="1"/>
        <end position="22"/>
    </location>
</feature>
<evidence type="ECO:0000256" key="2">
    <source>
        <dbReference type="SAM" id="SignalP"/>
    </source>
</evidence>
<protein>
    <submittedName>
        <fullName evidence="4">Porin family protein</fullName>
    </submittedName>
</protein>
<keyword evidence="5" id="KW-1185">Reference proteome</keyword>
<dbReference type="AlphaFoldDB" id="A0A7J4ZR62"/>